<protein>
    <submittedName>
        <fullName evidence="1">Uncharacterized protein</fullName>
    </submittedName>
</protein>
<sequence>MSVKKARNTKAVTISIITAFVLVLSAAVLFKTDFFKSGSSSRGLSGLVLVRGTVSLEQLKLSQKEIASINRAVAAHRGTFTKVNLHLDAKGGADNITDKTEMTWSMALETPGDCEVKSWSRKVKRSDLVGQMVSYMHKAAREYEEFTRFPDVNQNFQTLYI</sequence>
<proteinExistence type="predicted"/>
<accession>A0ABN6ESN5</accession>
<organism evidence="1 2">
    <name type="scientific">Pseudodesulfovibrio sediminis</name>
    <dbReference type="NCBI Taxonomy" id="2810563"/>
    <lineage>
        <taxon>Bacteria</taxon>
        <taxon>Pseudomonadati</taxon>
        <taxon>Thermodesulfobacteriota</taxon>
        <taxon>Desulfovibrionia</taxon>
        <taxon>Desulfovibrionales</taxon>
        <taxon>Desulfovibrionaceae</taxon>
    </lineage>
</organism>
<dbReference type="Proteomes" id="UP001053296">
    <property type="component" value="Chromosome"/>
</dbReference>
<gene>
    <name evidence="1" type="ORF">PSDVSF_17120</name>
</gene>
<dbReference type="RefSeq" id="WP_229596459.1">
    <property type="nucleotide sequence ID" value="NZ_AP024485.1"/>
</dbReference>
<evidence type="ECO:0000313" key="1">
    <source>
        <dbReference type="EMBL" id="BCS88470.1"/>
    </source>
</evidence>
<dbReference type="EMBL" id="AP024485">
    <property type="protein sequence ID" value="BCS88470.1"/>
    <property type="molecule type" value="Genomic_DNA"/>
</dbReference>
<evidence type="ECO:0000313" key="2">
    <source>
        <dbReference type="Proteomes" id="UP001053296"/>
    </source>
</evidence>
<name>A0ABN6ESN5_9BACT</name>
<reference evidence="1" key="1">
    <citation type="journal article" date="2022" name="Arch. Microbiol.">
        <title>Pseudodesulfovibrio sediminis sp. nov., a mesophilic and neutrophilic sulfate-reducing bacterium isolated from sediment of a brackish lake.</title>
        <authorList>
            <person name="Takahashi A."/>
            <person name="Kojima H."/>
            <person name="Watanabe M."/>
            <person name="Fukui M."/>
        </authorList>
    </citation>
    <scope>NUCLEOTIDE SEQUENCE</scope>
    <source>
        <strain evidence="1">SF6</strain>
    </source>
</reference>
<keyword evidence="2" id="KW-1185">Reference proteome</keyword>